<proteinExistence type="predicted"/>
<organism evidence="1 2">
    <name type="scientific">Ambrosiozyma monospora</name>
    <name type="common">Yeast</name>
    <name type="synonym">Endomycopsis monosporus</name>
    <dbReference type="NCBI Taxonomy" id="43982"/>
    <lineage>
        <taxon>Eukaryota</taxon>
        <taxon>Fungi</taxon>
        <taxon>Dikarya</taxon>
        <taxon>Ascomycota</taxon>
        <taxon>Saccharomycotina</taxon>
        <taxon>Pichiomycetes</taxon>
        <taxon>Pichiales</taxon>
        <taxon>Pichiaceae</taxon>
        <taxon>Ambrosiozyma</taxon>
    </lineage>
</organism>
<reference evidence="1" key="1">
    <citation type="submission" date="2023-04" db="EMBL/GenBank/DDBJ databases">
        <title>Ambrosiozyma monospora NBRC 10751.</title>
        <authorList>
            <person name="Ichikawa N."/>
            <person name="Sato H."/>
            <person name="Tonouchi N."/>
        </authorList>
    </citation>
    <scope>NUCLEOTIDE SEQUENCE</scope>
    <source>
        <strain evidence="1">NBRC 10751</strain>
    </source>
</reference>
<protein>
    <submittedName>
        <fullName evidence="1">Unnamed protein product</fullName>
    </submittedName>
</protein>
<evidence type="ECO:0000313" key="2">
    <source>
        <dbReference type="Proteomes" id="UP001165064"/>
    </source>
</evidence>
<keyword evidence="2" id="KW-1185">Reference proteome</keyword>
<accession>A0ACB5UB30</accession>
<comment type="caution">
    <text evidence="1">The sequence shown here is derived from an EMBL/GenBank/DDBJ whole genome shotgun (WGS) entry which is preliminary data.</text>
</comment>
<evidence type="ECO:0000313" key="1">
    <source>
        <dbReference type="EMBL" id="GMF06016.1"/>
    </source>
</evidence>
<sequence>MESSALQTVDSKFRSLKQRLVQKYLSKWSKLAAECGEQLRVPTNVYHDLLALVKMQLKLPCGPNGGIDMFEIVECKDLVWNKDQESGIYHAELSFKLFLDEQKLKRAYGDNTAAGLVHLVPSFQTCLLGRFYAARFEFEYGSDEGKFSVKDGKKVFASLPISVV</sequence>
<dbReference type="Proteomes" id="UP001165064">
    <property type="component" value="Unassembled WGS sequence"/>
</dbReference>
<name>A0ACB5UB30_AMBMO</name>
<dbReference type="EMBL" id="BSXS01014816">
    <property type="protein sequence ID" value="GMF06016.1"/>
    <property type="molecule type" value="Genomic_DNA"/>
</dbReference>
<gene>
    <name evidence="1" type="ORF">Amon02_001253500</name>
</gene>